<dbReference type="KEGG" id="bun:Bun01g_38210"/>
<evidence type="ECO:0000313" key="2">
    <source>
        <dbReference type="Proteomes" id="UP000320533"/>
    </source>
</evidence>
<organism evidence="1 2">
    <name type="scientific">Bacteroides uniformis</name>
    <dbReference type="NCBI Taxonomy" id="820"/>
    <lineage>
        <taxon>Bacteria</taxon>
        <taxon>Pseudomonadati</taxon>
        <taxon>Bacteroidota</taxon>
        <taxon>Bacteroidia</taxon>
        <taxon>Bacteroidales</taxon>
        <taxon>Bacteroidaceae</taxon>
        <taxon>Bacteroides</taxon>
    </lineage>
</organism>
<dbReference type="AlphaFoldDB" id="A0A4Y1VPE5"/>
<keyword evidence="1" id="KW-0614">Plasmid</keyword>
<dbReference type="EMBL" id="AP019725">
    <property type="protein sequence ID" value="BBK89451.1"/>
    <property type="molecule type" value="Genomic_DNA"/>
</dbReference>
<gene>
    <name evidence="1" type="ORF">Bun01g_38210</name>
</gene>
<dbReference type="RefSeq" id="WP_141982207.1">
    <property type="nucleotide sequence ID" value="NZ_AP019725.1"/>
</dbReference>
<geneLocation type="plasmid" evidence="2">
    <name>pbun1 dna</name>
</geneLocation>
<evidence type="ECO:0000313" key="1">
    <source>
        <dbReference type="EMBL" id="BBK89451.1"/>
    </source>
</evidence>
<name>A0A4Y1VPE5_BACUN</name>
<accession>A0A4Y1VPE5</accession>
<sequence>MERIEQEKEYIMLLSIARYGYAAIPQDYKFLSRHAMLNIYYEILKSYTSGMSIEHLDKAVKRHAALQIARMDDIDALCAYRKAKGNKETKRLLGNNIYYWKVLLNEIKKRKP</sequence>
<dbReference type="Proteomes" id="UP000320533">
    <property type="component" value="Plasmid pBUN1"/>
</dbReference>
<protein>
    <submittedName>
        <fullName evidence="1">Uncharacterized protein</fullName>
    </submittedName>
</protein>
<proteinExistence type="predicted"/>
<reference evidence="1 2" key="1">
    <citation type="submission" date="2019-06" db="EMBL/GenBank/DDBJ databases">
        <title>Complete genome sequence of Bacteroides uniformis NBRC 113350.</title>
        <authorList>
            <person name="Miura T."/>
            <person name="Furukawa M."/>
            <person name="Shimamura M."/>
            <person name="Ohyama Y."/>
            <person name="Yamazoe A."/>
            <person name="Kawasaki H."/>
        </authorList>
    </citation>
    <scope>NUCLEOTIDE SEQUENCE [LARGE SCALE GENOMIC DNA]</scope>
    <source>
        <strain evidence="1 2">NBRC 113350</strain>
        <plasmid evidence="2">pbun1 dna</plasmid>
    </source>
</reference>